<evidence type="ECO:0000313" key="3">
    <source>
        <dbReference type="Proteomes" id="UP001623600"/>
    </source>
</evidence>
<feature type="non-terminal residue" evidence="2">
    <location>
        <position position="1"/>
    </location>
</feature>
<proteinExistence type="predicted"/>
<dbReference type="EMBL" id="JBJIAB010000201">
    <property type="protein sequence ID" value="MFL0168848.1"/>
    <property type="molecule type" value="Genomic_DNA"/>
</dbReference>
<sequence>DVVDDDDDKGHCDICSLPINGPDLCATDVDLGTCHAACLEGSPIVNLDTGEPMPEGTTPHTYRWDGQPIPKSGGAA</sequence>
<keyword evidence="3" id="KW-1185">Reference proteome</keyword>
<gene>
    <name evidence="2" type="ORF">ACJDTP_27950</name>
</gene>
<evidence type="ECO:0000256" key="1">
    <source>
        <dbReference type="SAM" id="MobiDB-lite"/>
    </source>
</evidence>
<organism evidence="2 3">
    <name type="scientific">Candidatus Clostridium helianthi</name>
    <dbReference type="NCBI Taxonomy" id="3381660"/>
    <lineage>
        <taxon>Bacteria</taxon>
        <taxon>Bacillati</taxon>
        <taxon>Bacillota</taxon>
        <taxon>Clostridia</taxon>
        <taxon>Eubacteriales</taxon>
        <taxon>Clostridiaceae</taxon>
        <taxon>Clostridium</taxon>
    </lineage>
</organism>
<protein>
    <submittedName>
        <fullName evidence="2">Uncharacterized protein</fullName>
    </submittedName>
</protein>
<comment type="caution">
    <text evidence="2">The sequence shown here is derived from an EMBL/GenBank/DDBJ whole genome shotgun (WGS) entry which is preliminary data.</text>
</comment>
<evidence type="ECO:0000313" key="2">
    <source>
        <dbReference type="EMBL" id="MFL0168848.1"/>
    </source>
</evidence>
<accession>A0ABW8SDL9</accession>
<dbReference type="Proteomes" id="UP001623600">
    <property type="component" value="Unassembled WGS sequence"/>
</dbReference>
<dbReference type="RefSeq" id="WP_406763057.1">
    <property type="nucleotide sequence ID" value="NZ_JBJIAB010000201.1"/>
</dbReference>
<name>A0ABW8SDL9_9CLOT</name>
<reference evidence="2 3" key="1">
    <citation type="submission" date="2024-11" db="EMBL/GenBank/DDBJ databases">
        <authorList>
            <person name="Heng Y.C."/>
            <person name="Lim A.C.H."/>
            <person name="Lee J.K.Y."/>
            <person name="Kittelmann S."/>
        </authorList>
    </citation>
    <scope>NUCLEOTIDE SEQUENCE [LARGE SCALE GENOMIC DNA]</scope>
    <source>
        <strain evidence="2 3">WILCCON 0112</strain>
    </source>
</reference>
<feature type="region of interest" description="Disordered" evidence="1">
    <location>
        <begin position="45"/>
        <end position="76"/>
    </location>
</feature>